<dbReference type="Pfam" id="PF05496">
    <property type="entry name" value="RuvB_N"/>
    <property type="match status" value="1"/>
</dbReference>
<dbReference type="GO" id="GO:0016887">
    <property type="term" value="F:ATP hydrolysis activity"/>
    <property type="evidence" value="ECO:0007669"/>
    <property type="project" value="RHEA"/>
</dbReference>
<dbReference type="EMBL" id="CP002344">
    <property type="protein sequence ID" value="ADU50963.1"/>
    <property type="molecule type" value="Genomic_DNA"/>
</dbReference>
<keyword evidence="4 9" id="KW-0378">Hydrolase</keyword>
<feature type="region of interest" description="Disordered" evidence="10">
    <location>
        <begin position="1"/>
        <end position="31"/>
    </location>
</feature>
<keyword evidence="2 9" id="KW-0547">Nucleotide-binding</keyword>
<dbReference type="InterPro" id="IPR008823">
    <property type="entry name" value="RuvB_wg_C"/>
</dbReference>
<dbReference type="GO" id="GO:0009378">
    <property type="term" value="F:four-way junction helicase activity"/>
    <property type="evidence" value="ECO:0007669"/>
    <property type="project" value="InterPro"/>
</dbReference>
<dbReference type="InterPro" id="IPR004605">
    <property type="entry name" value="DNA_helicase_Holl-junc_RuvB"/>
</dbReference>
<dbReference type="InterPro" id="IPR027417">
    <property type="entry name" value="P-loop_NTPase"/>
</dbReference>
<name>E6SIW8_THEM7</name>
<reference evidence="13" key="2">
    <citation type="journal article" date="2010" name="Stand. Genomic Sci.">
        <title>Complete genome sequence of Thermaerobacter marianensis type strain (7p75aT).</title>
        <authorList>
            <person name="Han C."/>
            <person name="Gu W."/>
            <person name="Zhang X."/>
            <person name="Lapidus A."/>
            <person name="Nolan M."/>
            <person name="Copeland A."/>
            <person name="Lucas S."/>
            <person name="Glavina Del Rio T."/>
            <person name="Tice H."/>
            <person name="Cheng J."/>
            <person name="Tapia R."/>
            <person name="Goodwin L."/>
            <person name="Pitluck S."/>
            <person name="Pagani I."/>
            <person name="Ivanova N."/>
            <person name="Mavromatis K."/>
            <person name="Mikhailova N."/>
            <person name="Pati A."/>
            <person name="Chen A."/>
            <person name="Palaniappan K."/>
            <person name="Land M."/>
            <person name="Hauser L."/>
            <person name="Chang Y."/>
            <person name="Jeffries C."/>
            <person name="Schneider S."/>
            <person name="Rohde M."/>
            <person name="Goker M."/>
            <person name="Pukall R."/>
            <person name="Woyke T."/>
            <person name="Bristow J."/>
            <person name="Eisen J."/>
            <person name="Markowitz V."/>
            <person name="Hugenholtz P."/>
            <person name="Kyrpides N."/>
            <person name="Klenk H."/>
            <person name="Detter J."/>
        </authorList>
    </citation>
    <scope>NUCLEOTIDE SEQUENCE [LARGE SCALE GENOMIC DNA]</scope>
    <source>
        <strain evidence="13">ATCC 700841 / DSM 12885 / JCM 10246 / 7p75a</strain>
    </source>
</reference>
<dbReference type="KEGG" id="tmr:Tmar_0849"/>
<dbReference type="PANTHER" id="PTHR42848:SF1">
    <property type="entry name" value="HOLLIDAY JUNCTION BRANCH MIGRATION COMPLEX SUBUNIT RUVB"/>
    <property type="match status" value="1"/>
</dbReference>
<evidence type="ECO:0000256" key="6">
    <source>
        <dbReference type="ARBA" id="ARBA00023125"/>
    </source>
</evidence>
<dbReference type="SUPFAM" id="SSF46785">
    <property type="entry name" value="Winged helix' DNA-binding domain"/>
    <property type="match status" value="1"/>
</dbReference>
<evidence type="ECO:0000256" key="9">
    <source>
        <dbReference type="HAMAP-Rule" id="MF_00016"/>
    </source>
</evidence>
<dbReference type="InterPro" id="IPR041445">
    <property type="entry name" value="AAA_lid_4"/>
</dbReference>
<keyword evidence="6 9" id="KW-0238">DNA-binding</keyword>
<feature type="binding site" evidence="9">
    <location>
        <position position="184"/>
    </location>
    <ligand>
        <name>ATP</name>
        <dbReference type="ChEBI" id="CHEBI:30616"/>
    </ligand>
</feature>
<feature type="binding site" evidence="9">
    <location>
        <position position="318"/>
    </location>
    <ligand>
        <name>DNA</name>
        <dbReference type="ChEBI" id="CHEBI:16991"/>
    </ligand>
</feature>
<dbReference type="GO" id="GO:0005524">
    <property type="term" value="F:ATP binding"/>
    <property type="evidence" value="ECO:0007669"/>
    <property type="project" value="UniProtKB-UniRule"/>
</dbReference>
<dbReference type="HOGENOM" id="CLU_055599_1_0_9"/>
<dbReference type="Proteomes" id="UP000008915">
    <property type="component" value="Chromosome"/>
</dbReference>
<feature type="domain" description="AAA+ ATPase" evidence="11">
    <location>
        <begin position="54"/>
        <end position="185"/>
    </location>
</feature>
<dbReference type="Pfam" id="PF17864">
    <property type="entry name" value="AAA_lid_4"/>
    <property type="match status" value="1"/>
</dbReference>
<dbReference type="InterPro" id="IPR036388">
    <property type="entry name" value="WH-like_DNA-bd_sf"/>
</dbReference>
<comment type="domain">
    <text evidence="9">Has 3 domains, the large (RuvB-L) and small ATPase (RuvB-S) domains and the C-terminal head (RuvB-H) domain. The head domain binds DNA, while the ATPase domains jointly bind ATP, ADP or are empty depending on the state of the subunit in the translocation cycle. During a single DNA translocation step the structure of each domain remains the same, but their relative positions change.</text>
</comment>
<dbReference type="HAMAP" id="MF_00016">
    <property type="entry name" value="DNA_HJ_migration_RuvB"/>
    <property type="match status" value="1"/>
</dbReference>
<dbReference type="Gene3D" id="1.10.10.10">
    <property type="entry name" value="Winged helix-like DNA-binding domain superfamily/Winged helix DNA-binding domain"/>
    <property type="match status" value="1"/>
</dbReference>
<feature type="region of interest" description="Large ATPase domain (RuvB-L)" evidence="9">
    <location>
        <begin position="4"/>
        <end position="184"/>
    </location>
</feature>
<dbReference type="GO" id="GO:0005737">
    <property type="term" value="C:cytoplasm"/>
    <property type="evidence" value="ECO:0007669"/>
    <property type="project" value="UniProtKB-SubCell"/>
</dbReference>
<dbReference type="RefSeq" id="WP_013495268.1">
    <property type="nucleotide sequence ID" value="NC_014831.1"/>
</dbReference>
<dbReference type="GO" id="GO:0048476">
    <property type="term" value="C:Holliday junction resolvase complex"/>
    <property type="evidence" value="ECO:0007669"/>
    <property type="project" value="UniProtKB-UniRule"/>
</dbReference>
<feature type="region of interest" description="Head domain (RuvB-H)" evidence="9">
    <location>
        <begin position="258"/>
        <end position="372"/>
    </location>
</feature>
<keyword evidence="12" id="KW-0347">Helicase</keyword>
<evidence type="ECO:0000256" key="7">
    <source>
        <dbReference type="ARBA" id="ARBA00023172"/>
    </source>
</evidence>
<sequence length="372" mass="40672">MIEEERVVSSRLQPGDVPLEQGLRPQSLDDFPGQEAVKERLSIYIQAARERGDALDHVLLYGPPGLGKTSLAQVIARELGVGFRMTSGPAIERAGDLAALLTNLNDRDVLFIDEIHRLPRPVEEVLYPAMEDFALDLIIGKGPAARSLRIDLPRFTLVGATTRAGRLTGPLRDRFGVLLRLEYYRPEELARIVLRSARILGVPIDPEGAEEVARRARGTPRVANRLLRRLRDYAQVRADGVITAEVARAGLDLMEVDPLGLDRADRRLLRVMAEHYGGGPVGLETLAAAIGEEPETIEDVYEPYLMQMGFLQRTPRGRVLARRAYEHLGLPVPPGLDDGTAEGTATGGGSAGGAGSSRWARVPDPQQRLEGL</sequence>
<evidence type="ECO:0000256" key="10">
    <source>
        <dbReference type="SAM" id="MobiDB-lite"/>
    </source>
</evidence>
<keyword evidence="7 9" id="KW-0233">DNA recombination</keyword>
<feature type="compositionally biased region" description="Gly residues" evidence="10">
    <location>
        <begin position="345"/>
        <end position="355"/>
    </location>
</feature>
<dbReference type="GO" id="GO:0000400">
    <property type="term" value="F:four-way junction DNA binding"/>
    <property type="evidence" value="ECO:0007669"/>
    <property type="project" value="UniProtKB-UniRule"/>
</dbReference>
<feature type="region of interest" description="Small ATPAse domain (RuvB-S)" evidence="9">
    <location>
        <begin position="185"/>
        <end position="255"/>
    </location>
</feature>
<dbReference type="GO" id="GO:0006310">
    <property type="term" value="P:DNA recombination"/>
    <property type="evidence" value="ECO:0007669"/>
    <property type="project" value="UniProtKB-UniRule"/>
</dbReference>
<dbReference type="STRING" id="644966.Tmar_0849"/>
<keyword evidence="5 9" id="KW-0067">ATP-binding</keyword>
<feature type="binding site" evidence="9">
    <location>
        <position position="65"/>
    </location>
    <ligand>
        <name>ATP</name>
        <dbReference type="ChEBI" id="CHEBI:30616"/>
    </ligand>
</feature>
<evidence type="ECO:0000259" key="11">
    <source>
        <dbReference type="SMART" id="SM00382"/>
    </source>
</evidence>
<protein>
    <recommendedName>
        <fullName evidence="9">Holliday junction branch migration complex subunit RuvB</fullName>
        <ecNumber evidence="9">3.6.4.-</ecNumber>
    </recommendedName>
</protein>
<dbReference type="PANTHER" id="PTHR42848">
    <property type="match status" value="1"/>
</dbReference>
<feature type="binding site" evidence="9">
    <location>
        <position position="68"/>
    </location>
    <ligand>
        <name>ATP</name>
        <dbReference type="ChEBI" id="CHEBI:30616"/>
    </ligand>
</feature>
<accession>E6SIW8</accession>
<gene>
    <name evidence="9" type="primary">ruvB</name>
    <name evidence="12" type="ordered locus">Tmar_0849</name>
</gene>
<dbReference type="GO" id="GO:0006281">
    <property type="term" value="P:DNA repair"/>
    <property type="evidence" value="ECO:0007669"/>
    <property type="project" value="UniProtKB-UniRule"/>
</dbReference>
<evidence type="ECO:0000256" key="4">
    <source>
        <dbReference type="ARBA" id="ARBA00022801"/>
    </source>
</evidence>
<keyword evidence="1 9" id="KW-0963">Cytoplasm</keyword>
<dbReference type="Pfam" id="PF05491">
    <property type="entry name" value="WHD_RuvB"/>
    <property type="match status" value="1"/>
</dbReference>
<dbReference type="NCBIfam" id="NF000868">
    <property type="entry name" value="PRK00080.1"/>
    <property type="match status" value="1"/>
</dbReference>
<keyword evidence="13" id="KW-1185">Reference proteome</keyword>
<dbReference type="InterPro" id="IPR008824">
    <property type="entry name" value="RuvB-like_N"/>
</dbReference>
<evidence type="ECO:0000256" key="2">
    <source>
        <dbReference type="ARBA" id="ARBA00022741"/>
    </source>
</evidence>
<reference evidence="12 13" key="1">
    <citation type="journal article" date="2010" name="Stand. Genomic Sci.">
        <title>Complete genome sequence of Thermaerobacter marianensis type strain (7p75a).</title>
        <authorList>
            <person name="Han C."/>
            <person name="Gu W."/>
            <person name="Zhang X."/>
            <person name="Lapidus A."/>
            <person name="Nolan M."/>
            <person name="Copeland A."/>
            <person name="Lucas S."/>
            <person name="Del Rio T.G."/>
            <person name="Tice H."/>
            <person name="Cheng J.F."/>
            <person name="Tapia R."/>
            <person name="Goodwin L."/>
            <person name="Pitluck S."/>
            <person name="Pagani I."/>
            <person name="Ivanova N."/>
            <person name="Mavromatis K."/>
            <person name="Mikhailova N."/>
            <person name="Pati A."/>
            <person name="Chen A."/>
            <person name="Palaniappan K."/>
            <person name="Land M."/>
            <person name="Hauser L."/>
            <person name="Chang Y.J."/>
            <person name="Jeffries C.D."/>
            <person name="Schneider S."/>
            <person name="Rohde M."/>
            <person name="Goker M."/>
            <person name="Pukall R."/>
            <person name="Woyke T."/>
            <person name="Bristow J."/>
            <person name="Eisen J.A."/>
            <person name="Markowitz V."/>
            <person name="Hugenholtz P."/>
            <person name="Kyrpides N.C."/>
            <person name="Klenk H.P."/>
            <person name="Detter J.C."/>
        </authorList>
    </citation>
    <scope>NUCLEOTIDE SEQUENCE [LARGE SCALE GENOMIC DNA]</scope>
    <source>
        <strain evidence="13">ATCC 700841 / DSM 12885 / JCM 10246 / 7p75a</strain>
    </source>
</reference>
<keyword evidence="3 9" id="KW-0227">DNA damage</keyword>
<dbReference type="SMART" id="SM00382">
    <property type="entry name" value="AAA"/>
    <property type="match status" value="1"/>
</dbReference>
<feature type="binding site" evidence="9">
    <location>
        <position position="69"/>
    </location>
    <ligand>
        <name>ATP</name>
        <dbReference type="ChEBI" id="CHEBI:30616"/>
    </ligand>
</feature>
<organism evidence="12 13">
    <name type="scientific">Thermaerobacter marianensis (strain ATCC 700841 / DSM 12885 / JCM 10246 / 7p75a)</name>
    <dbReference type="NCBI Taxonomy" id="644966"/>
    <lineage>
        <taxon>Bacteria</taxon>
        <taxon>Bacillati</taxon>
        <taxon>Bacillota</taxon>
        <taxon>Clostridia</taxon>
        <taxon>Eubacteriales</taxon>
        <taxon>Clostridiales Family XVII. Incertae Sedis</taxon>
        <taxon>Thermaerobacter</taxon>
    </lineage>
</organism>
<evidence type="ECO:0000313" key="12">
    <source>
        <dbReference type="EMBL" id="ADU50963.1"/>
    </source>
</evidence>
<feature type="binding site" evidence="9">
    <location>
        <position position="69"/>
    </location>
    <ligand>
        <name>Mg(2+)</name>
        <dbReference type="ChEBI" id="CHEBI:18420"/>
    </ligand>
</feature>
<dbReference type="eggNOG" id="COG2255">
    <property type="taxonomic scope" value="Bacteria"/>
</dbReference>
<comment type="function">
    <text evidence="9">The RuvA-RuvB-RuvC complex processes Holliday junction (HJ) DNA during genetic recombination and DNA repair, while the RuvA-RuvB complex plays an important role in the rescue of blocked DNA replication forks via replication fork reversal (RFR). RuvA specifically binds to HJ cruciform DNA, conferring on it an open structure. The RuvB hexamer acts as an ATP-dependent pump, pulling dsDNA into and through the RuvAB complex. RuvB forms 2 homohexamers on either side of HJ DNA bound by 1 or 2 RuvA tetramers; 4 subunits per hexamer contact DNA at a time. Coordinated motions by a converter formed by DNA-disengaged RuvB subunits stimulates ATP hydrolysis and nucleotide exchange. Immobilization of the converter enables RuvB to convert the ATP-contained energy into a lever motion, pulling 2 nucleotides of DNA out of the RuvA tetramer per ATP hydrolyzed, thus driving DNA branch migration. The RuvB motors rotate together with the DNA substrate, which together with the progressing nucleotide cycle form the mechanistic basis for DNA recombination by continuous HJ branch migration. Branch migration allows RuvC to scan DNA until it finds its consensus sequence, where it cleaves and resolves cruciform DNA.</text>
</comment>
<dbReference type="AlphaFoldDB" id="E6SIW8"/>
<dbReference type="SUPFAM" id="SSF52540">
    <property type="entry name" value="P-loop containing nucleoside triphosphate hydrolases"/>
    <property type="match status" value="1"/>
</dbReference>
<comment type="similarity">
    <text evidence="9">Belongs to the RuvB family.</text>
</comment>
<comment type="subcellular location">
    <subcellularLocation>
        <location evidence="9">Cytoplasm</location>
    </subcellularLocation>
</comment>
<evidence type="ECO:0000256" key="5">
    <source>
        <dbReference type="ARBA" id="ARBA00022840"/>
    </source>
</evidence>
<feature type="binding site" evidence="9">
    <location>
        <position position="174"/>
    </location>
    <ligand>
        <name>ATP</name>
        <dbReference type="ChEBI" id="CHEBI:30616"/>
    </ligand>
</feature>
<proteinExistence type="inferred from homology"/>
<feature type="binding site" evidence="9">
    <location>
        <position position="23"/>
    </location>
    <ligand>
        <name>ATP</name>
        <dbReference type="ChEBI" id="CHEBI:30616"/>
    </ligand>
</feature>
<dbReference type="Gene3D" id="1.10.8.60">
    <property type="match status" value="1"/>
</dbReference>
<feature type="region of interest" description="Disordered" evidence="10">
    <location>
        <begin position="331"/>
        <end position="372"/>
    </location>
</feature>
<feature type="binding site" evidence="9">
    <location>
        <position position="70"/>
    </location>
    <ligand>
        <name>ATP</name>
        <dbReference type="ChEBI" id="CHEBI:30616"/>
    </ligand>
</feature>
<evidence type="ECO:0000256" key="3">
    <source>
        <dbReference type="ARBA" id="ARBA00022763"/>
    </source>
</evidence>
<feature type="binding site" evidence="9">
    <location>
        <position position="313"/>
    </location>
    <ligand>
        <name>DNA</name>
        <dbReference type="ChEBI" id="CHEBI:16991"/>
    </ligand>
</feature>
<dbReference type="Gene3D" id="3.40.50.300">
    <property type="entry name" value="P-loop containing nucleotide triphosphate hydrolases"/>
    <property type="match status" value="1"/>
</dbReference>
<dbReference type="InterPro" id="IPR003593">
    <property type="entry name" value="AAA+_ATPase"/>
</dbReference>
<evidence type="ECO:0000256" key="8">
    <source>
        <dbReference type="ARBA" id="ARBA00023204"/>
    </source>
</evidence>
<feature type="binding site" evidence="9">
    <location>
        <begin position="131"/>
        <end position="133"/>
    </location>
    <ligand>
        <name>ATP</name>
        <dbReference type="ChEBI" id="CHEBI:30616"/>
    </ligand>
</feature>
<keyword evidence="8 9" id="KW-0234">DNA repair</keyword>
<dbReference type="InterPro" id="IPR036390">
    <property type="entry name" value="WH_DNA-bd_sf"/>
</dbReference>
<evidence type="ECO:0000256" key="1">
    <source>
        <dbReference type="ARBA" id="ARBA00022490"/>
    </source>
</evidence>
<feature type="binding site" evidence="9">
    <location>
        <position position="221"/>
    </location>
    <ligand>
        <name>ATP</name>
        <dbReference type="ChEBI" id="CHEBI:30616"/>
    </ligand>
</feature>
<evidence type="ECO:0000313" key="13">
    <source>
        <dbReference type="Proteomes" id="UP000008915"/>
    </source>
</evidence>
<dbReference type="NCBIfam" id="TIGR00635">
    <property type="entry name" value="ruvB"/>
    <property type="match status" value="1"/>
</dbReference>
<feature type="binding site" evidence="9">
    <location>
        <position position="24"/>
    </location>
    <ligand>
        <name>ATP</name>
        <dbReference type="ChEBI" id="CHEBI:30616"/>
    </ligand>
</feature>
<dbReference type="CDD" id="cd00009">
    <property type="entry name" value="AAA"/>
    <property type="match status" value="1"/>
</dbReference>
<comment type="caution">
    <text evidence="9">Lacks conserved residue(s) required for the propagation of feature annotation.</text>
</comment>
<comment type="subunit">
    <text evidence="9">Homohexamer. Forms an RuvA(8)-RuvB(12)-Holliday junction (HJ) complex. HJ DNA is sandwiched between 2 RuvA tetramers; dsDNA enters through RuvA and exits via RuvB. An RuvB hexamer assembles on each DNA strand where it exits the tetramer. Each RuvB hexamer is contacted by two RuvA subunits (via domain III) on 2 adjacent RuvB subunits; this complex drives branch migration. In the full resolvosome a probable DNA-RuvA(4)-RuvB(12)-RuvC(2) complex forms which resolves the HJ.</text>
</comment>
<dbReference type="EC" id="3.6.4.-" evidence="9"/>
<comment type="catalytic activity">
    <reaction evidence="9">
        <text>ATP + H2O = ADP + phosphate + H(+)</text>
        <dbReference type="Rhea" id="RHEA:13065"/>
        <dbReference type="ChEBI" id="CHEBI:15377"/>
        <dbReference type="ChEBI" id="CHEBI:15378"/>
        <dbReference type="ChEBI" id="CHEBI:30616"/>
        <dbReference type="ChEBI" id="CHEBI:43474"/>
        <dbReference type="ChEBI" id="CHEBI:456216"/>
    </reaction>
</comment>